<dbReference type="GO" id="GO:0005737">
    <property type="term" value="C:cytoplasm"/>
    <property type="evidence" value="ECO:0007669"/>
    <property type="project" value="TreeGrafter"/>
</dbReference>
<dbReference type="AlphaFoldDB" id="A0A1H5Y604"/>
<dbReference type="Proteomes" id="UP000236728">
    <property type="component" value="Unassembled WGS sequence"/>
</dbReference>
<feature type="domain" description="MOFRL-associated" evidence="2">
    <location>
        <begin position="8"/>
        <end position="239"/>
    </location>
</feature>
<dbReference type="SUPFAM" id="SSF82544">
    <property type="entry name" value="GckA/TtuD-like"/>
    <property type="match status" value="1"/>
</dbReference>
<dbReference type="InterPro" id="IPR037035">
    <property type="entry name" value="GK-like_C_sf"/>
</dbReference>
<keyword evidence="3" id="KW-0670">Pyruvate</keyword>
<sequence>MSDLRTFARTIFHRALQACDVRAAVARAIRIAPGAITLADRTLPLDELDNILLIAIGKAAVPMHQAALSALGSTFATTSIVVAPPATLPREASTRNTLYLPGDHPTPTTNAFHAARVILDDLARATPRTLVLFLISGGASAMVELPLSPAITLDDLAAFHRALVAAGLPIDAMNALRKHLSAVKGGRLAAAAQHAAAHITLLASDVPPGREDVIASGPTLPDPTTLADCRKLIADLASRPSAPPLPAAVIDVFSSSNTPETLKPGDPAFAHALHSTLLSSRDLAQAAAEAARSLGFHTEIDPISEGTSANPEFDYRDVATHLLNRSAALATIHPLTCLINTGEIAVPLGSNPGEGGRNQQFALYAATELSRRRQPTTVLSAGSDGIDGHSLAAGAICDQTTVARASSLGLDPHEALEQFNTAPLLRALDAQILTGPTGNNLRDLRLILTSASQLA</sequence>
<dbReference type="InterPro" id="IPR025286">
    <property type="entry name" value="MOFRL_assoc_dom"/>
</dbReference>
<organism evidence="3 4">
    <name type="scientific">Bryocella elongata</name>
    <dbReference type="NCBI Taxonomy" id="863522"/>
    <lineage>
        <taxon>Bacteria</taxon>
        <taxon>Pseudomonadati</taxon>
        <taxon>Acidobacteriota</taxon>
        <taxon>Terriglobia</taxon>
        <taxon>Terriglobales</taxon>
        <taxon>Acidobacteriaceae</taxon>
        <taxon>Bryocella</taxon>
    </lineage>
</organism>
<proteinExistence type="predicted"/>
<accession>A0A1H5Y604</accession>
<dbReference type="PANTHER" id="PTHR12227">
    <property type="entry name" value="GLYCERATE KINASE"/>
    <property type="match status" value="1"/>
</dbReference>
<protein>
    <submittedName>
        <fullName evidence="3">Hydroxypyruvate reductase</fullName>
    </submittedName>
</protein>
<dbReference type="InterPro" id="IPR038614">
    <property type="entry name" value="GK_N_sf"/>
</dbReference>
<dbReference type="InterPro" id="IPR039760">
    <property type="entry name" value="MOFRL_protein"/>
</dbReference>
<dbReference type="PANTHER" id="PTHR12227:SF0">
    <property type="entry name" value="GLYCERATE KINASE"/>
    <property type="match status" value="1"/>
</dbReference>
<dbReference type="InterPro" id="IPR007835">
    <property type="entry name" value="MOFRL"/>
</dbReference>
<name>A0A1H5Y604_9BACT</name>
<evidence type="ECO:0000313" key="3">
    <source>
        <dbReference type="EMBL" id="SEG19358.1"/>
    </source>
</evidence>
<evidence type="ECO:0000259" key="2">
    <source>
        <dbReference type="Pfam" id="PF13660"/>
    </source>
</evidence>
<dbReference type="GO" id="GO:0008887">
    <property type="term" value="F:glycerate kinase activity"/>
    <property type="evidence" value="ECO:0007669"/>
    <property type="project" value="InterPro"/>
</dbReference>
<evidence type="ECO:0000313" key="4">
    <source>
        <dbReference type="Proteomes" id="UP000236728"/>
    </source>
</evidence>
<evidence type="ECO:0000259" key="1">
    <source>
        <dbReference type="Pfam" id="PF05161"/>
    </source>
</evidence>
<dbReference type="Gene3D" id="3.40.1480.10">
    <property type="entry name" value="MOFRL domain"/>
    <property type="match status" value="1"/>
</dbReference>
<dbReference type="Pfam" id="PF05161">
    <property type="entry name" value="MOFRL"/>
    <property type="match status" value="1"/>
</dbReference>
<keyword evidence="4" id="KW-1185">Reference proteome</keyword>
<dbReference type="OrthoDB" id="9766552at2"/>
<dbReference type="RefSeq" id="WP_160115099.1">
    <property type="nucleotide sequence ID" value="NZ_FNVA01000003.1"/>
</dbReference>
<dbReference type="Pfam" id="PF13660">
    <property type="entry name" value="DUF4147"/>
    <property type="match status" value="1"/>
</dbReference>
<reference evidence="3 4" key="1">
    <citation type="submission" date="2016-10" db="EMBL/GenBank/DDBJ databases">
        <authorList>
            <person name="de Groot N.N."/>
        </authorList>
    </citation>
    <scope>NUCLEOTIDE SEQUENCE [LARGE SCALE GENOMIC DNA]</scope>
    <source>
        <strain evidence="3 4">DSM 22489</strain>
    </source>
</reference>
<gene>
    <name evidence="3" type="ORF">SAMN05421819_2139</name>
</gene>
<dbReference type="EMBL" id="FNVA01000003">
    <property type="protein sequence ID" value="SEG19358.1"/>
    <property type="molecule type" value="Genomic_DNA"/>
</dbReference>
<feature type="domain" description="MOFRL" evidence="1">
    <location>
        <begin position="337"/>
        <end position="443"/>
    </location>
</feature>
<dbReference type="Gene3D" id="3.40.50.10180">
    <property type="entry name" value="Glycerate kinase, MOFRL-like N-terminal domain"/>
    <property type="match status" value="1"/>
</dbReference>